<accession>A0A0F9NQF2</accession>
<name>A0A0F9NQF2_9ZZZZ</name>
<gene>
    <name evidence="1" type="ORF">LCGC14_1232280</name>
</gene>
<sequence length="164" mass="17385">MSVFLNGVIQLPDGVVYPLINTYVSEVGTAGVDNTAQDVKTVVVPANTLTQVGDRIRIRSYWKGTTGAGITGTTKLNTVTLAAATDAGGADFFTTEAWLHYIDNTHANIIETGAYPATEANSAENVAGFDWASDQNVVVSQDMVAGNHIVVYCIFLDVFPKGVV</sequence>
<dbReference type="AlphaFoldDB" id="A0A0F9NQF2"/>
<organism evidence="1">
    <name type="scientific">marine sediment metagenome</name>
    <dbReference type="NCBI Taxonomy" id="412755"/>
    <lineage>
        <taxon>unclassified sequences</taxon>
        <taxon>metagenomes</taxon>
        <taxon>ecological metagenomes</taxon>
    </lineage>
</organism>
<evidence type="ECO:0000313" key="1">
    <source>
        <dbReference type="EMBL" id="KKM91065.1"/>
    </source>
</evidence>
<protein>
    <submittedName>
        <fullName evidence="1">Uncharacterized protein</fullName>
    </submittedName>
</protein>
<reference evidence="1" key="1">
    <citation type="journal article" date="2015" name="Nature">
        <title>Complex archaea that bridge the gap between prokaryotes and eukaryotes.</title>
        <authorList>
            <person name="Spang A."/>
            <person name="Saw J.H."/>
            <person name="Jorgensen S.L."/>
            <person name="Zaremba-Niedzwiedzka K."/>
            <person name="Martijn J."/>
            <person name="Lind A.E."/>
            <person name="van Eijk R."/>
            <person name="Schleper C."/>
            <person name="Guy L."/>
            <person name="Ettema T.J."/>
        </authorList>
    </citation>
    <scope>NUCLEOTIDE SEQUENCE</scope>
</reference>
<proteinExistence type="predicted"/>
<dbReference type="EMBL" id="LAZR01006587">
    <property type="protein sequence ID" value="KKM91065.1"/>
    <property type="molecule type" value="Genomic_DNA"/>
</dbReference>
<comment type="caution">
    <text evidence="1">The sequence shown here is derived from an EMBL/GenBank/DDBJ whole genome shotgun (WGS) entry which is preliminary data.</text>
</comment>